<comment type="similarity">
    <text evidence="1">Belongs to the peptidase A31 family.</text>
</comment>
<dbReference type="RefSeq" id="WP_259625175.1">
    <property type="nucleotide sequence ID" value="NZ_JANYMP010000010.1"/>
</dbReference>
<name>A0A9X2VN72_9PSEU</name>
<dbReference type="Gene3D" id="3.40.50.1450">
    <property type="entry name" value="HybD-like"/>
    <property type="match status" value="1"/>
</dbReference>
<dbReference type="SUPFAM" id="SSF53163">
    <property type="entry name" value="HybD-like"/>
    <property type="match status" value="1"/>
</dbReference>
<protein>
    <submittedName>
        <fullName evidence="5">Hydrogenase maturation protease</fullName>
    </submittedName>
</protein>
<proteinExistence type="inferred from homology"/>
<dbReference type="PRINTS" id="PR00446">
    <property type="entry name" value="HYDRGNUPTAKE"/>
</dbReference>
<evidence type="ECO:0000256" key="3">
    <source>
        <dbReference type="ARBA" id="ARBA00022750"/>
    </source>
</evidence>
<dbReference type="Proteomes" id="UP001141259">
    <property type="component" value="Unassembled WGS sequence"/>
</dbReference>
<dbReference type="EMBL" id="JANYMP010000010">
    <property type="protein sequence ID" value="MCS7479539.1"/>
    <property type="molecule type" value="Genomic_DNA"/>
</dbReference>
<accession>A0A9X2VN72</accession>
<sequence>MGCGNPLRGDDGVGPVLVRRLRERGVPDGVRLVDGGTAGADVASRMRGAGRVVIVDAGAVGVTPGTVYRVPGSMLANLPPLHVLHTRSFRWDHAVAFARWALADACPDDITVFLVEAGNVAMGAPLSPSVATAVDEVVTIVERDYPAPARVASEPGS</sequence>
<dbReference type="NCBIfam" id="TIGR00072">
    <property type="entry name" value="hydrog_prot"/>
    <property type="match status" value="1"/>
</dbReference>
<evidence type="ECO:0000256" key="2">
    <source>
        <dbReference type="ARBA" id="ARBA00022670"/>
    </source>
</evidence>
<dbReference type="Pfam" id="PF01750">
    <property type="entry name" value="HycI"/>
    <property type="match status" value="1"/>
</dbReference>
<evidence type="ECO:0000256" key="4">
    <source>
        <dbReference type="ARBA" id="ARBA00022801"/>
    </source>
</evidence>
<reference evidence="5" key="1">
    <citation type="submission" date="2022-08" db="EMBL/GenBank/DDBJ databases">
        <authorList>
            <person name="Tistechok S."/>
            <person name="Samborskyy M."/>
            <person name="Roman I."/>
        </authorList>
    </citation>
    <scope>NUCLEOTIDE SEQUENCE</scope>
    <source>
        <strain evidence="5">DSM 103496</strain>
    </source>
</reference>
<evidence type="ECO:0000256" key="1">
    <source>
        <dbReference type="ARBA" id="ARBA00006814"/>
    </source>
</evidence>
<dbReference type="InterPro" id="IPR023430">
    <property type="entry name" value="Pept_HybD-like_dom_sf"/>
</dbReference>
<dbReference type="GO" id="GO:0016485">
    <property type="term" value="P:protein processing"/>
    <property type="evidence" value="ECO:0007669"/>
    <property type="project" value="TreeGrafter"/>
</dbReference>
<keyword evidence="3" id="KW-0064">Aspartyl protease</keyword>
<evidence type="ECO:0000313" key="5">
    <source>
        <dbReference type="EMBL" id="MCS7479539.1"/>
    </source>
</evidence>
<dbReference type="GO" id="GO:0004190">
    <property type="term" value="F:aspartic-type endopeptidase activity"/>
    <property type="evidence" value="ECO:0007669"/>
    <property type="project" value="UniProtKB-KW"/>
</dbReference>
<keyword evidence="4" id="KW-0378">Hydrolase</keyword>
<organism evidence="5 6">
    <name type="scientific">Umezawaea endophytica</name>
    <dbReference type="NCBI Taxonomy" id="1654476"/>
    <lineage>
        <taxon>Bacteria</taxon>
        <taxon>Bacillati</taxon>
        <taxon>Actinomycetota</taxon>
        <taxon>Actinomycetes</taxon>
        <taxon>Pseudonocardiales</taxon>
        <taxon>Pseudonocardiaceae</taxon>
        <taxon>Umezawaea</taxon>
    </lineage>
</organism>
<dbReference type="PANTHER" id="PTHR30302">
    <property type="entry name" value="HYDROGENASE 1 MATURATION PROTEASE"/>
    <property type="match status" value="1"/>
</dbReference>
<dbReference type="GO" id="GO:0008047">
    <property type="term" value="F:enzyme activator activity"/>
    <property type="evidence" value="ECO:0007669"/>
    <property type="project" value="InterPro"/>
</dbReference>
<dbReference type="AlphaFoldDB" id="A0A9X2VN72"/>
<evidence type="ECO:0000313" key="6">
    <source>
        <dbReference type="Proteomes" id="UP001141259"/>
    </source>
</evidence>
<dbReference type="PANTHER" id="PTHR30302:SF1">
    <property type="entry name" value="HYDROGENASE 2 MATURATION PROTEASE"/>
    <property type="match status" value="1"/>
</dbReference>
<keyword evidence="2 5" id="KW-0645">Protease</keyword>
<dbReference type="InterPro" id="IPR000671">
    <property type="entry name" value="Peptidase_A31"/>
</dbReference>
<keyword evidence="6" id="KW-1185">Reference proteome</keyword>
<comment type="caution">
    <text evidence="5">The sequence shown here is derived from an EMBL/GenBank/DDBJ whole genome shotgun (WGS) entry which is preliminary data.</text>
</comment>
<gene>
    <name evidence="5" type="ORF">NZH93_21980</name>
</gene>